<gene>
    <name evidence="1" type="ORF">ANME2D_01914</name>
</gene>
<evidence type="ECO:0000313" key="1">
    <source>
        <dbReference type="EMBL" id="KCZ71859.1"/>
    </source>
</evidence>
<dbReference type="Proteomes" id="UP000027153">
    <property type="component" value="Unassembled WGS sequence"/>
</dbReference>
<name>A0A062V7W2_9EURY</name>
<accession>A0A062V7W2</accession>
<organism evidence="1 2">
    <name type="scientific">Candidatus Methanoperedens nitratireducens</name>
    <dbReference type="NCBI Taxonomy" id="1392998"/>
    <lineage>
        <taxon>Archaea</taxon>
        <taxon>Methanobacteriati</taxon>
        <taxon>Methanobacteriota</taxon>
        <taxon>Stenosarchaea group</taxon>
        <taxon>Methanomicrobia</taxon>
        <taxon>Methanosarcinales</taxon>
        <taxon>ANME-2 cluster</taxon>
        <taxon>Candidatus Methanoperedentaceae</taxon>
        <taxon>Candidatus Methanoperedens</taxon>
    </lineage>
</organism>
<comment type="caution">
    <text evidence="1">The sequence shown here is derived from an EMBL/GenBank/DDBJ whole genome shotgun (WGS) entry which is preliminary data.</text>
</comment>
<sequence length="71" mass="8214">MSEAAVESPKVMEKVFNILKRELSAEEYLVYLQTITPRIGDATRELRDITKKMSLEEVLRKAKQMEKTLNA</sequence>
<dbReference type="RefSeq" id="WP_048090867.1">
    <property type="nucleotide sequence ID" value="NZ_JMIY01000004.1"/>
</dbReference>
<protein>
    <submittedName>
        <fullName evidence="1">Uncharacterized protein</fullName>
    </submittedName>
</protein>
<reference evidence="1 2" key="1">
    <citation type="journal article" date="2013" name="Nature">
        <title>Anaerobic oxidation of methane coupled to nitrate reduction in a novel archaeal lineage.</title>
        <authorList>
            <person name="Haroon M.F."/>
            <person name="Hu S."/>
            <person name="Shi Y."/>
            <person name="Imelfort M."/>
            <person name="Keller J."/>
            <person name="Hugenholtz P."/>
            <person name="Yuan Z."/>
            <person name="Tyson G.W."/>
        </authorList>
    </citation>
    <scope>NUCLEOTIDE SEQUENCE [LARGE SCALE GENOMIC DNA]</scope>
    <source>
        <strain evidence="1 2">ANME-2d</strain>
    </source>
</reference>
<dbReference type="EMBL" id="JMIY01000004">
    <property type="protein sequence ID" value="KCZ71859.1"/>
    <property type="molecule type" value="Genomic_DNA"/>
</dbReference>
<proteinExistence type="predicted"/>
<evidence type="ECO:0000313" key="2">
    <source>
        <dbReference type="Proteomes" id="UP000027153"/>
    </source>
</evidence>
<dbReference type="AlphaFoldDB" id="A0A062V7W2"/>
<keyword evidence="2" id="KW-1185">Reference proteome</keyword>